<dbReference type="OrthoDB" id="354304at2759"/>
<gene>
    <name evidence="1" type="ORF">EXIGLDRAFT_731841</name>
</gene>
<reference evidence="1 2" key="1">
    <citation type="journal article" date="2016" name="Mol. Biol. Evol.">
        <title>Comparative Genomics of Early-Diverging Mushroom-Forming Fungi Provides Insights into the Origins of Lignocellulose Decay Capabilities.</title>
        <authorList>
            <person name="Nagy L.G."/>
            <person name="Riley R."/>
            <person name="Tritt A."/>
            <person name="Adam C."/>
            <person name="Daum C."/>
            <person name="Floudas D."/>
            <person name="Sun H."/>
            <person name="Yadav J.S."/>
            <person name="Pangilinan J."/>
            <person name="Larsson K.H."/>
            <person name="Matsuura K."/>
            <person name="Barry K."/>
            <person name="Labutti K."/>
            <person name="Kuo R."/>
            <person name="Ohm R.A."/>
            <person name="Bhattacharya S.S."/>
            <person name="Shirouzu T."/>
            <person name="Yoshinaga Y."/>
            <person name="Martin F.M."/>
            <person name="Grigoriev I.V."/>
            <person name="Hibbett D.S."/>
        </authorList>
    </citation>
    <scope>NUCLEOTIDE SEQUENCE [LARGE SCALE GENOMIC DNA]</scope>
    <source>
        <strain evidence="1 2">HHB12029</strain>
    </source>
</reference>
<evidence type="ECO:0000313" key="2">
    <source>
        <dbReference type="Proteomes" id="UP000077266"/>
    </source>
</evidence>
<dbReference type="InterPro" id="IPR013078">
    <property type="entry name" value="His_Pase_superF_clade-1"/>
</dbReference>
<dbReference type="EMBL" id="KV425935">
    <property type="protein sequence ID" value="KZV97025.1"/>
    <property type="molecule type" value="Genomic_DNA"/>
</dbReference>
<dbReference type="CDD" id="cd07067">
    <property type="entry name" value="HP_PGM_like"/>
    <property type="match status" value="1"/>
</dbReference>
<protein>
    <submittedName>
        <fullName evidence="1">Phosphoglycerate mutase-like protein</fullName>
    </submittedName>
</protein>
<dbReference type="Gene3D" id="3.40.50.1240">
    <property type="entry name" value="Phosphoglycerate mutase-like"/>
    <property type="match status" value="1"/>
</dbReference>
<dbReference type="InterPro" id="IPR029033">
    <property type="entry name" value="His_PPase_superfam"/>
</dbReference>
<name>A0A165KX01_EXIGL</name>
<dbReference type="GO" id="GO:0016791">
    <property type="term" value="F:phosphatase activity"/>
    <property type="evidence" value="ECO:0007669"/>
    <property type="project" value="TreeGrafter"/>
</dbReference>
<dbReference type="Proteomes" id="UP000077266">
    <property type="component" value="Unassembled WGS sequence"/>
</dbReference>
<organism evidence="1 2">
    <name type="scientific">Exidia glandulosa HHB12029</name>
    <dbReference type="NCBI Taxonomy" id="1314781"/>
    <lineage>
        <taxon>Eukaryota</taxon>
        <taxon>Fungi</taxon>
        <taxon>Dikarya</taxon>
        <taxon>Basidiomycota</taxon>
        <taxon>Agaricomycotina</taxon>
        <taxon>Agaricomycetes</taxon>
        <taxon>Auriculariales</taxon>
        <taxon>Exidiaceae</taxon>
        <taxon>Exidia</taxon>
    </lineage>
</organism>
<dbReference type="PANTHER" id="PTHR48100:SF44">
    <property type="entry name" value="PHOSPHATASE C1620.13-RELATED"/>
    <property type="match status" value="1"/>
</dbReference>
<sequence length="357" mass="40088">MDAEVMRKLGGDPSTDDVALYNILSFVDYDIKSTPGMHLDTSICLMLECRPELKEMLRRALETQSYKQIRLLEYLWPPRAQKSERWLTVSFIRHAQSFGNVHGIHTPNADVLTPYGEKQARMLGVQWAKTRIDAVHCSTLNRAKRTALALGRGIHPVRWLVERNAPARPRRGEDLIEGHEFLSDGPHEDWRDEMPDGHGESFADVAARAVHYLLCLFSYHSVAVDKPPRVAGLRADRPEDVPEEIPHIVVVAHNFILCELYEALLGWNDDQHPATNADFEQTGWSRHVLCLKGSDRSAGGRGKLYGRLEQTILRHPSEYNPANCNVGESPQPSTAPHAFPKGVTPISMGMKLPMVAA</sequence>
<keyword evidence="2" id="KW-1185">Reference proteome</keyword>
<dbReference type="Pfam" id="PF00300">
    <property type="entry name" value="His_Phos_1"/>
    <property type="match status" value="1"/>
</dbReference>
<dbReference type="InterPro" id="IPR050275">
    <property type="entry name" value="PGM_Phosphatase"/>
</dbReference>
<dbReference type="AlphaFoldDB" id="A0A165KX01"/>
<dbReference type="GO" id="GO:0005829">
    <property type="term" value="C:cytosol"/>
    <property type="evidence" value="ECO:0007669"/>
    <property type="project" value="TreeGrafter"/>
</dbReference>
<proteinExistence type="predicted"/>
<evidence type="ECO:0000313" key="1">
    <source>
        <dbReference type="EMBL" id="KZV97025.1"/>
    </source>
</evidence>
<dbReference type="SUPFAM" id="SSF53254">
    <property type="entry name" value="Phosphoglycerate mutase-like"/>
    <property type="match status" value="1"/>
</dbReference>
<dbReference type="PANTHER" id="PTHR48100">
    <property type="entry name" value="BROAD-SPECIFICITY PHOSPHATASE YOR283W-RELATED"/>
    <property type="match status" value="1"/>
</dbReference>
<dbReference type="STRING" id="1314781.A0A165KX01"/>
<dbReference type="SMART" id="SM00855">
    <property type="entry name" value="PGAM"/>
    <property type="match status" value="1"/>
</dbReference>
<dbReference type="InParanoid" id="A0A165KX01"/>
<accession>A0A165KX01</accession>